<evidence type="ECO:0000313" key="2">
    <source>
        <dbReference type="Proteomes" id="UP000627292"/>
    </source>
</evidence>
<protein>
    <submittedName>
        <fullName evidence="1">Uncharacterized protein</fullName>
    </submittedName>
</protein>
<gene>
    <name evidence="1" type="ORF">GCM10011379_06730</name>
</gene>
<dbReference type="Proteomes" id="UP000627292">
    <property type="component" value="Unassembled WGS sequence"/>
</dbReference>
<reference evidence="1" key="2">
    <citation type="submission" date="2020-09" db="EMBL/GenBank/DDBJ databases">
        <authorList>
            <person name="Sun Q."/>
            <person name="Zhou Y."/>
        </authorList>
    </citation>
    <scope>NUCLEOTIDE SEQUENCE</scope>
    <source>
        <strain evidence="1">CGMCC 1.15290</strain>
    </source>
</reference>
<dbReference type="AlphaFoldDB" id="A0A917MTH5"/>
<proteinExistence type="predicted"/>
<accession>A0A917MTH5</accession>
<dbReference type="RefSeq" id="WP_188950560.1">
    <property type="nucleotide sequence ID" value="NZ_BMIB01000001.1"/>
</dbReference>
<dbReference type="EMBL" id="BMIB01000001">
    <property type="protein sequence ID" value="GGH59682.1"/>
    <property type="molecule type" value="Genomic_DNA"/>
</dbReference>
<name>A0A917MTH5_9BACT</name>
<comment type="caution">
    <text evidence="1">The sequence shown here is derived from an EMBL/GenBank/DDBJ whole genome shotgun (WGS) entry which is preliminary data.</text>
</comment>
<reference evidence="1" key="1">
    <citation type="journal article" date="2014" name="Int. J. Syst. Evol. Microbiol.">
        <title>Complete genome sequence of Corynebacterium casei LMG S-19264T (=DSM 44701T), isolated from a smear-ripened cheese.</title>
        <authorList>
            <consortium name="US DOE Joint Genome Institute (JGI-PGF)"/>
            <person name="Walter F."/>
            <person name="Albersmeier A."/>
            <person name="Kalinowski J."/>
            <person name="Ruckert C."/>
        </authorList>
    </citation>
    <scope>NUCLEOTIDE SEQUENCE</scope>
    <source>
        <strain evidence="1">CGMCC 1.15290</strain>
    </source>
</reference>
<keyword evidence="2" id="KW-1185">Reference proteome</keyword>
<evidence type="ECO:0000313" key="1">
    <source>
        <dbReference type="EMBL" id="GGH59682.1"/>
    </source>
</evidence>
<organism evidence="1 2">
    <name type="scientific">Filimonas zeae</name>
    <dbReference type="NCBI Taxonomy" id="1737353"/>
    <lineage>
        <taxon>Bacteria</taxon>
        <taxon>Pseudomonadati</taxon>
        <taxon>Bacteroidota</taxon>
        <taxon>Chitinophagia</taxon>
        <taxon>Chitinophagales</taxon>
        <taxon>Chitinophagaceae</taxon>
        <taxon>Filimonas</taxon>
    </lineage>
</organism>
<sequence>MSVTVLEPIVFEAVAYQLKKPVSRSHNQLIRYPACIEAGAALIEKHVQHWMLLNELSVAIGNLHDGVTLDDLYIPLKFTGAYPGITEMQLYKWLTCIISNIDLHAIAEERELTQGQKDSYFFLQAVTVQVTQSILNNTPEYQAAEWNTFNNHSPLKPVSKAKAAKARKNRKYNDRYQHSFIAAVEITTYTKNNDKAAALNEFLRHPHISVRNTAIMTIAQVRLKAAFWK</sequence>